<dbReference type="EMBL" id="CAADFD010000132">
    <property type="protein sequence ID" value="VFJ67599.1"/>
    <property type="molecule type" value="Genomic_DNA"/>
</dbReference>
<proteinExistence type="predicted"/>
<evidence type="ECO:0000313" key="1">
    <source>
        <dbReference type="EMBL" id="VFJ67599.1"/>
    </source>
</evidence>
<gene>
    <name evidence="1" type="ORF">BECKFW1821B_GA0114236_11329</name>
</gene>
<accession>A0A450TJH1</accession>
<reference evidence="1" key="1">
    <citation type="submission" date="2019-02" db="EMBL/GenBank/DDBJ databases">
        <authorList>
            <person name="Gruber-Vodicka R. H."/>
            <person name="Seah K. B. B."/>
        </authorList>
    </citation>
    <scope>NUCLEOTIDE SEQUENCE</scope>
    <source>
        <strain evidence="1">BECK_BZ106</strain>
    </source>
</reference>
<organism evidence="1">
    <name type="scientific">Candidatus Kentrum sp. FW</name>
    <dbReference type="NCBI Taxonomy" id="2126338"/>
    <lineage>
        <taxon>Bacteria</taxon>
        <taxon>Pseudomonadati</taxon>
        <taxon>Pseudomonadota</taxon>
        <taxon>Gammaproteobacteria</taxon>
        <taxon>Candidatus Kentrum</taxon>
    </lineage>
</organism>
<name>A0A450TJH1_9GAMM</name>
<protein>
    <submittedName>
        <fullName evidence="1">Uncharacterized protein</fullName>
    </submittedName>
</protein>
<sequence>MEESVDLPDIAGDDAIGPGEFKLGQEGYDSWYATWEQTVYLGESVWNLEGVIPEKIYLGRSPEIGAAHEQDYTFLDGEP</sequence>
<dbReference type="AlphaFoldDB" id="A0A450TJH1"/>